<feature type="transmembrane region" description="Helical" evidence="7">
    <location>
        <begin position="197"/>
        <end position="217"/>
    </location>
</feature>
<feature type="compositionally biased region" description="Basic and acidic residues" evidence="6">
    <location>
        <begin position="16"/>
        <end position="36"/>
    </location>
</feature>
<keyword evidence="10" id="KW-1185">Reference proteome</keyword>
<keyword evidence="7" id="KW-0812">Transmembrane</keyword>
<protein>
    <submittedName>
        <fullName evidence="9">Protein kinase domain-containing protein</fullName>
    </submittedName>
</protein>
<keyword evidence="5" id="KW-0067">ATP-binding</keyword>
<dbReference type="AlphaFoldDB" id="A0AAD4NIG3"/>
<keyword evidence="7" id="KW-0472">Membrane</keyword>
<dbReference type="Pfam" id="PF00069">
    <property type="entry name" value="Pkinase"/>
    <property type="match status" value="1"/>
</dbReference>
<sequence>MRRPSFSAKFTSFVKSKLDRKPDQDTNTEEGEKITESEPEELAEDTSQIEQAHTAGNEPAPEPEREEGSRPSESETEYLSEVKVANPLDDAKGDMSPPLSPSKKDLQESQTRRASRVHPEAKSDIEQRPMSVPEPSHETSYLYIQMTRSFRRTTKQAHAISQAEKMLQEKQQAKLGHYYGDVTIAVTVQNTFHNFSLVIQGFLSGLAVGHALFAFVFVDPEVLAGAYKWMAVPSQSMFYFCYAVSAVDALDRLEINSSFRKTLKRFLTLQGGSLAVLIWLAGGVCSALMTQSDEYLANWDREQESQHENSTLKPIINIENYKTETLQNLILWRWMSCARAVFAVLGWLLHALQPSANYLRDHLANFMVVAKSFEMENTEQTEIDHKSTSKPKADIRDFTLICLLGQVALLKYKPKEQPHDIQLSVVPTKGSTTIQNNKNKEEESKVFAVKAIPAVNCNWITFQSEMGFLDAPSKSPFVVRLHYYFWIRTQIENQEYCIGYLVLKYFPAGDLKNMIRHVGKLSTEAIQFITADLVKGISYLHSRDVIHRDIKPENLLIDELGHVVISDFGLARILGDDSYSYNLSGTPKYMAPEVIQGKKYTKEADWWSMGATLLDISIGKAPYSEHEFKQIKNQNMDIQVCGLIMSYYQGQKSSTVKPRFNASRFNASLDLMRVWARSEGAH</sequence>
<organism evidence="9 10">
    <name type="scientific">Ditylenchus destructor</name>
    <dbReference type="NCBI Taxonomy" id="166010"/>
    <lineage>
        <taxon>Eukaryota</taxon>
        <taxon>Metazoa</taxon>
        <taxon>Ecdysozoa</taxon>
        <taxon>Nematoda</taxon>
        <taxon>Chromadorea</taxon>
        <taxon>Rhabditida</taxon>
        <taxon>Tylenchina</taxon>
        <taxon>Tylenchomorpha</taxon>
        <taxon>Sphaerularioidea</taxon>
        <taxon>Anguinidae</taxon>
        <taxon>Anguininae</taxon>
        <taxon>Ditylenchus</taxon>
    </lineage>
</organism>
<proteinExistence type="predicted"/>
<dbReference type="InterPro" id="IPR029409">
    <property type="entry name" value="TMEM237"/>
</dbReference>
<dbReference type="InterPro" id="IPR008271">
    <property type="entry name" value="Ser/Thr_kinase_AS"/>
</dbReference>
<evidence type="ECO:0000256" key="4">
    <source>
        <dbReference type="ARBA" id="ARBA00022777"/>
    </source>
</evidence>
<reference evidence="9" key="1">
    <citation type="submission" date="2022-01" db="EMBL/GenBank/DDBJ databases">
        <title>Genome Sequence Resource for Two Populations of Ditylenchus destructor, the Migratory Endoparasitic Phytonematode.</title>
        <authorList>
            <person name="Zhang H."/>
            <person name="Lin R."/>
            <person name="Xie B."/>
        </authorList>
    </citation>
    <scope>NUCLEOTIDE SEQUENCE</scope>
    <source>
        <strain evidence="9">BazhouSP</strain>
    </source>
</reference>
<gene>
    <name evidence="9" type="ORF">DdX_02806</name>
</gene>
<dbReference type="GO" id="GO:0004674">
    <property type="term" value="F:protein serine/threonine kinase activity"/>
    <property type="evidence" value="ECO:0007669"/>
    <property type="project" value="UniProtKB-KW"/>
</dbReference>
<dbReference type="SMART" id="SM00220">
    <property type="entry name" value="S_TKc"/>
    <property type="match status" value="1"/>
</dbReference>
<dbReference type="PROSITE" id="PS00108">
    <property type="entry name" value="PROTEIN_KINASE_ST"/>
    <property type="match status" value="1"/>
</dbReference>
<keyword evidence="4 9" id="KW-0418">Kinase</keyword>
<name>A0AAD4NIG3_9BILA</name>
<evidence type="ECO:0000256" key="6">
    <source>
        <dbReference type="SAM" id="MobiDB-lite"/>
    </source>
</evidence>
<evidence type="ECO:0000256" key="3">
    <source>
        <dbReference type="ARBA" id="ARBA00022741"/>
    </source>
</evidence>
<feature type="domain" description="Protein kinase" evidence="8">
    <location>
        <begin position="398"/>
        <end position="682"/>
    </location>
</feature>
<evidence type="ECO:0000256" key="7">
    <source>
        <dbReference type="SAM" id="Phobius"/>
    </source>
</evidence>
<dbReference type="EMBL" id="JAKKPZ010000002">
    <property type="protein sequence ID" value="KAI1726111.1"/>
    <property type="molecule type" value="Genomic_DNA"/>
</dbReference>
<evidence type="ECO:0000259" key="8">
    <source>
        <dbReference type="PROSITE" id="PS50011"/>
    </source>
</evidence>
<dbReference type="Pfam" id="PF15383">
    <property type="entry name" value="TMEM237"/>
    <property type="match status" value="1"/>
</dbReference>
<evidence type="ECO:0000256" key="2">
    <source>
        <dbReference type="ARBA" id="ARBA00022679"/>
    </source>
</evidence>
<evidence type="ECO:0000256" key="1">
    <source>
        <dbReference type="ARBA" id="ARBA00022527"/>
    </source>
</evidence>
<dbReference type="SUPFAM" id="SSF56112">
    <property type="entry name" value="Protein kinase-like (PK-like)"/>
    <property type="match status" value="1"/>
</dbReference>
<feature type="transmembrane region" description="Helical" evidence="7">
    <location>
        <begin position="267"/>
        <end position="289"/>
    </location>
</feature>
<keyword evidence="2" id="KW-0808">Transferase</keyword>
<feature type="compositionally biased region" description="Basic and acidic residues" evidence="6">
    <location>
        <begin position="102"/>
        <end position="127"/>
    </location>
</feature>
<comment type="caution">
    <text evidence="9">The sequence shown here is derived from an EMBL/GenBank/DDBJ whole genome shotgun (WGS) entry which is preliminary data.</text>
</comment>
<feature type="compositionally biased region" description="Basic and acidic residues" evidence="6">
    <location>
        <begin position="62"/>
        <end position="73"/>
    </location>
</feature>
<feature type="transmembrane region" description="Helical" evidence="7">
    <location>
        <begin position="331"/>
        <end position="352"/>
    </location>
</feature>
<dbReference type="InterPro" id="IPR000719">
    <property type="entry name" value="Prot_kinase_dom"/>
</dbReference>
<keyword evidence="1" id="KW-0723">Serine/threonine-protein kinase</keyword>
<keyword evidence="3" id="KW-0547">Nucleotide-binding</keyword>
<evidence type="ECO:0000313" key="9">
    <source>
        <dbReference type="EMBL" id="KAI1726111.1"/>
    </source>
</evidence>
<evidence type="ECO:0000256" key="5">
    <source>
        <dbReference type="ARBA" id="ARBA00022840"/>
    </source>
</evidence>
<feature type="region of interest" description="Disordered" evidence="6">
    <location>
        <begin position="1"/>
        <end position="136"/>
    </location>
</feature>
<dbReference type="Proteomes" id="UP001201812">
    <property type="component" value="Unassembled WGS sequence"/>
</dbReference>
<accession>A0AAD4NIG3</accession>
<dbReference type="Gene3D" id="1.10.510.10">
    <property type="entry name" value="Transferase(Phosphotransferase) domain 1"/>
    <property type="match status" value="1"/>
</dbReference>
<keyword evidence="7" id="KW-1133">Transmembrane helix</keyword>
<dbReference type="InterPro" id="IPR011009">
    <property type="entry name" value="Kinase-like_dom_sf"/>
</dbReference>
<evidence type="ECO:0000313" key="10">
    <source>
        <dbReference type="Proteomes" id="UP001201812"/>
    </source>
</evidence>
<dbReference type="GO" id="GO:0005524">
    <property type="term" value="F:ATP binding"/>
    <property type="evidence" value="ECO:0007669"/>
    <property type="project" value="UniProtKB-KW"/>
</dbReference>
<dbReference type="PROSITE" id="PS50011">
    <property type="entry name" value="PROTEIN_KINASE_DOM"/>
    <property type="match status" value="1"/>
</dbReference>
<dbReference type="PANTHER" id="PTHR24351">
    <property type="entry name" value="RIBOSOMAL PROTEIN S6 KINASE"/>
    <property type="match status" value="1"/>
</dbReference>